<dbReference type="InterPro" id="IPR056113">
    <property type="entry name" value="DUF7696"/>
</dbReference>
<sequence>MFSNRTPRDLAGSAPVRSVLTGELISNVSEEFRHEREVEFLCSLSPDCLEDILTGFGRRASHRSITAIRGPAEVRYLRSQINLFRIRSDAVPALIR</sequence>
<organism evidence="1 2">
    <name type="scientific">Bosea psychrotolerans</name>
    <dbReference type="NCBI Taxonomy" id="1871628"/>
    <lineage>
        <taxon>Bacteria</taxon>
        <taxon>Pseudomonadati</taxon>
        <taxon>Pseudomonadota</taxon>
        <taxon>Alphaproteobacteria</taxon>
        <taxon>Hyphomicrobiales</taxon>
        <taxon>Boseaceae</taxon>
        <taxon>Bosea</taxon>
    </lineage>
</organism>
<gene>
    <name evidence="1" type="ORF">CYD53_10544</name>
</gene>
<protein>
    <submittedName>
        <fullName evidence="1">Uncharacterized protein</fullName>
    </submittedName>
</protein>
<evidence type="ECO:0000313" key="1">
    <source>
        <dbReference type="EMBL" id="POR52379.1"/>
    </source>
</evidence>
<proteinExistence type="predicted"/>
<evidence type="ECO:0000313" key="2">
    <source>
        <dbReference type="Proteomes" id="UP000236919"/>
    </source>
</evidence>
<reference evidence="1 2" key="1">
    <citation type="submission" date="2018-01" db="EMBL/GenBank/DDBJ databases">
        <title>Genomic Encyclopedia of Type Strains, Phase III (KMG-III): the genomes of soil and plant-associated and newly described type strains.</title>
        <authorList>
            <person name="Whitman W."/>
        </authorList>
    </citation>
    <scope>NUCLEOTIDE SEQUENCE [LARGE SCALE GENOMIC DNA]</scope>
    <source>
        <strain evidence="1 2">1131</strain>
    </source>
</reference>
<keyword evidence="2" id="KW-1185">Reference proteome</keyword>
<dbReference type="OrthoDB" id="8456579at2"/>
<dbReference type="Proteomes" id="UP000236919">
    <property type="component" value="Unassembled WGS sequence"/>
</dbReference>
<dbReference type="RefSeq" id="WP_146055879.1">
    <property type="nucleotide sequence ID" value="NZ_PQFZ01000005.1"/>
</dbReference>
<dbReference type="Pfam" id="PF24751">
    <property type="entry name" value="DUF7696"/>
    <property type="match status" value="1"/>
</dbReference>
<dbReference type="EMBL" id="PQFZ01000005">
    <property type="protein sequence ID" value="POR52379.1"/>
    <property type="molecule type" value="Genomic_DNA"/>
</dbReference>
<name>A0A2S4MCN1_9HYPH</name>
<dbReference type="AlphaFoldDB" id="A0A2S4MCN1"/>
<comment type="caution">
    <text evidence="1">The sequence shown here is derived from an EMBL/GenBank/DDBJ whole genome shotgun (WGS) entry which is preliminary data.</text>
</comment>
<accession>A0A2S4MCN1</accession>